<dbReference type="EMBL" id="CP012365">
    <property type="protein sequence ID" value="AKX58537.1"/>
    <property type="molecule type" value="Genomic_DNA"/>
</dbReference>
<proteinExistence type="predicted"/>
<evidence type="ECO:0000313" key="4">
    <source>
        <dbReference type="Proteomes" id="UP000063953"/>
    </source>
</evidence>
<evidence type="ECO:0000313" key="2">
    <source>
        <dbReference type="EMBL" id="AKX58537.1"/>
    </source>
</evidence>
<dbReference type="PATRIC" id="fig|1697052.3.peg.401"/>
<dbReference type="Proteomes" id="UP000063953">
    <property type="component" value="Chromosome"/>
</dbReference>
<dbReference type="STRING" id="1697053.AKN87_02105"/>
<accession>A0A0K1XBI0</accession>
<reference evidence="3" key="3">
    <citation type="journal article" date="2022" name="Sci. Total Environ.">
        <title>Prevalence, transmission, and molecular epidemiology of tet(X)-positive bacteria among humans, animals, and environmental niches in China: An epidemiological, and genomic-based study.</title>
        <authorList>
            <person name="Dong N."/>
            <person name="Zeng Y."/>
            <person name="Cai C."/>
            <person name="Sun C."/>
            <person name="Lu J."/>
            <person name="Liu C."/>
            <person name="Zhou H."/>
            <person name="Sun Q."/>
            <person name="Shu L."/>
            <person name="Wang H."/>
            <person name="Wang Y."/>
            <person name="Wang S."/>
            <person name="Wu C."/>
            <person name="Chan E.W."/>
            <person name="Chen G."/>
            <person name="Shen Z."/>
            <person name="Chen S."/>
            <person name="Zhang R."/>
        </authorList>
    </citation>
    <scope>NUCLEOTIDE SEQUENCE</scope>
    <source>
        <strain evidence="3">DF46-2-2</strain>
    </source>
</reference>
<dbReference type="Proteomes" id="UP001173465">
    <property type="component" value="Unassembled WGS sequence"/>
</dbReference>
<dbReference type="InterPro" id="IPR004843">
    <property type="entry name" value="Calcineurin-like_PHP"/>
</dbReference>
<dbReference type="AlphaFoldDB" id="A0A0K1XBI0"/>
<sequence length="320" mass="36867">MWLDSARGYDVVGDIHGCAATLVRLLEQLGYRRIKGIWQHPTRQMLFLGDIIDRGPQIREALHLVHDMVDRGQAHCIMGNHEFYALAWNTPAPAGSGKLFVREHTKRHARLQAETHAQFVAHPYDWKDFVTWFHSLPLFLDAGRFRLVHALWDQPLIDTLRSSYPDGRIDRTFLQQAAFQGSFADQVFNRLLRGINLRLPHGASQVSSDGYIRSFFRSKFWEEEQEPETYGDLVFQPDALPEAIANEPLPMSYRASLMRYDRLQPILFVGHYWRKGHPTMIRPNVACLDYSAVNGGKLVAYRLDAEDVLLPNKFVWVNAV</sequence>
<protein>
    <submittedName>
        <fullName evidence="3">Metallophosphoesterase</fullName>
    </submittedName>
    <submittedName>
        <fullName evidence="2">Serine/threonine protein phosphatase</fullName>
    </submittedName>
</protein>
<evidence type="ECO:0000259" key="1">
    <source>
        <dbReference type="Pfam" id="PF00149"/>
    </source>
</evidence>
<keyword evidence="4" id="KW-1185">Reference proteome</keyword>
<dbReference type="OrthoDB" id="9807890at2"/>
<reference evidence="2 4" key="1">
    <citation type="journal article" date="2015" name="Genome Announc.">
        <title>Genome Sequences of Oblitimonas alkaliphila gen. nov. sp. nov. (Proposed), a Novel Bacterium of the Pseudomonadaceae Family.</title>
        <authorList>
            <person name="Lauer A.C."/>
            <person name="Nicholson A.C."/>
            <person name="Humrighouse B.W."/>
            <person name="Emery B."/>
            <person name="Drobish A."/>
            <person name="Juieng P."/>
            <person name="Loparev V."/>
            <person name="McQuiston J.R."/>
        </authorList>
    </citation>
    <scope>NUCLEOTIDE SEQUENCE [LARGE SCALE GENOMIC DNA]</scope>
    <source>
        <strain evidence="2 4">E5571</strain>
    </source>
</reference>
<reference evidence="3" key="2">
    <citation type="submission" date="2020-06" db="EMBL/GenBank/DDBJ databases">
        <authorList>
            <person name="Dong N."/>
        </authorList>
    </citation>
    <scope>NUCLEOTIDE SEQUENCE</scope>
    <source>
        <strain evidence="3">DF46-2-2</strain>
    </source>
</reference>
<dbReference type="InterPro" id="IPR029052">
    <property type="entry name" value="Metallo-depent_PP-like"/>
</dbReference>
<dbReference type="InterPro" id="IPR050126">
    <property type="entry name" value="Ap4A_hydrolase"/>
</dbReference>
<dbReference type="GO" id="GO:0016791">
    <property type="term" value="F:phosphatase activity"/>
    <property type="evidence" value="ECO:0007669"/>
    <property type="project" value="TreeGrafter"/>
</dbReference>
<dbReference type="PANTHER" id="PTHR42850:SF7">
    <property type="entry name" value="BIS(5'-NUCLEOSYL)-TETRAPHOSPHATASE PRPE [ASYMMETRICAL]"/>
    <property type="match status" value="1"/>
</dbReference>
<dbReference type="Gene3D" id="3.60.21.10">
    <property type="match status" value="1"/>
</dbReference>
<dbReference type="SUPFAM" id="SSF56300">
    <property type="entry name" value="Metallo-dependent phosphatases"/>
    <property type="match status" value="1"/>
</dbReference>
<name>A0A0K1XBI0_9GAMM</name>
<dbReference type="EMBL" id="JACANB010000003">
    <property type="protein sequence ID" value="MDM1696379.1"/>
    <property type="molecule type" value="Genomic_DNA"/>
</dbReference>
<dbReference type="PANTHER" id="PTHR42850">
    <property type="entry name" value="METALLOPHOSPHOESTERASE"/>
    <property type="match status" value="1"/>
</dbReference>
<feature type="domain" description="Calcineurin-like phosphoesterase" evidence="1">
    <location>
        <begin position="11"/>
        <end position="159"/>
    </location>
</feature>
<gene>
    <name evidence="2" type="ORF">AKN88_00200</name>
    <name evidence="3" type="ORF">HX099_06845</name>
</gene>
<evidence type="ECO:0000313" key="3">
    <source>
        <dbReference type="EMBL" id="MDM1696379.1"/>
    </source>
</evidence>
<organism evidence="2 4">
    <name type="scientific">Thiopseudomonas alkaliphila</name>
    <dbReference type="NCBI Taxonomy" id="1697053"/>
    <lineage>
        <taxon>Bacteria</taxon>
        <taxon>Pseudomonadati</taxon>
        <taxon>Pseudomonadota</taxon>
        <taxon>Gammaproteobacteria</taxon>
        <taxon>Pseudomonadales</taxon>
        <taxon>Pseudomonadaceae</taxon>
        <taxon>Thiopseudomonas</taxon>
    </lineage>
</organism>
<dbReference type="GeneID" id="93983060"/>
<dbReference type="Pfam" id="PF00149">
    <property type="entry name" value="Metallophos"/>
    <property type="match status" value="1"/>
</dbReference>
<dbReference type="GO" id="GO:0005737">
    <property type="term" value="C:cytoplasm"/>
    <property type="evidence" value="ECO:0007669"/>
    <property type="project" value="TreeGrafter"/>
</dbReference>
<dbReference type="RefSeq" id="WP_053099434.1">
    <property type="nucleotide sequence ID" value="NZ_CP012358.1"/>
</dbReference>
<dbReference type="KEGG" id="pbb:AKN87_02105"/>